<gene>
    <name evidence="2" type="ORF">CISIN_1g040460mg</name>
</gene>
<reference evidence="2 3" key="1">
    <citation type="submission" date="2014-04" db="EMBL/GenBank/DDBJ databases">
        <authorList>
            <consortium name="International Citrus Genome Consortium"/>
            <person name="Gmitter F."/>
            <person name="Chen C."/>
            <person name="Farmerie W."/>
            <person name="Harkins T."/>
            <person name="Desany B."/>
            <person name="Mohiuddin M."/>
            <person name="Kodira C."/>
            <person name="Borodovsky M."/>
            <person name="Lomsadze A."/>
            <person name="Burns P."/>
            <person name="Jenkins J."/>
            <person name="Prochnik S."/>
            <person name="Shu S."/>
            <person name="Chapman J."/>
            <person name="Pitluck S."/>
            <person name="Schmutz J."/>
            <person name="Rokhsar D."/>
        </authorList>
    </citation>
    <scope>NUCLEOTIDE SEQUENCE</scope>
</reference>
<accession>A0A067H1G5</accession>
<protein>
    <submittedName>
        <fullName evidence="2">Uncharacterized protein</fullName>
    </submittedName>
</protein>
<name>A0A067H1G5_CITSI</name>
<dbReference type="Proteomes" id="UP000027120">
    <property type="component" value="Unassembled WGS sequence"/>
</dbReference>
<keyword evidence="1" id="KW-1133">Transmembrane helix</keyword>
<keyword evidence="1" id="KW-0472">Membrane</keyword>
<dbReference type="EMBL" id="KK784876">
    <property type="protein sequence ID" value="KDO81572.1"/>
    <property type="molecule type" value="Genomic_DNA"/>
</dbReference>
<proteinExistence type="predicted"/>
<sequence length="72" mass="8031">MLDEIIDDNSNYCNITNSPSLISLSGFSRKLYQQTKRKMKMTIRLKLGGVTVCDMVVLPGYIVGPNHTLLAN</sequence>
<evidence type="ECO:0000313" key="2">
    <source>
        <dbReference type="EMBL" id="KDO81572.1"/>
    </source>
</evidence>
<dbReference type="AlphaFoldDB" id="A0A067H1G5"/>
<evidence type="ECO:0000256" key="1">
    <source>
        <dbReference type="SAM" id="Phobius"/>
    </source>
</evidence>
<evidence type="ECO:0000313" key="3">
    <source>
        <dbReference type="Proteomes" id="UP000027120"/>
    </source>
</evidence>
<organism evidence="2 3">
    <name type="scientific">Citrus sinensis</name>
    <name type="common">Sweet orange</name>
    <name type="synonym">Citrus aurantium var. sinensis</name>
    <dbReference type="NCBI Taxonomy" id="2711"/>
    <lineage>
        <taxon>Eukaryota</taxon>
        <taxon>Viridiplantae</taxon>
        <taxon>Streptophyta</taxon>
        <taxon>Embryophyta</taxon>
        <taxon>Tracheophyta</taxon>
        <taxon>Spermatophyta</taxon>
        <taxon>Magnoliopsida</taxon>
        <taxon>eudicotyledons</taxon>
        <taxon>Gunneridae</taxon>
        <taxon>Pentapetalae</taxon>
        <taxon>rosids</taxon>
        <taxon>malvids</taxon>
        <taxon>Sapindales</taxon>
        <taxon>Rutaceae</taxon>
        <taxon>Aurantioideae</taxon>
        <taxon>Citrus</taxon>
    </lineage>
</organism>
<keyword evidence="1" id="KW-0812">Transmembrane</keyword>
<keyword evidence="3" id="KW-1185">Reference proteome</keyword>
<feature type="transmembrane region" description="Helical" evidence="1">
    <location>
        <begin position="45"/>
        <end position="64"/>
    </location>
</feature>